<feature type="compositionally biased region" description="Low complexity" evidence="1">
    <location>
        <begin position="449"/>
        <end position="468"/>
    </location>
</feature>
<dbReference type="EMBL" id="BNCP01000051">
    <property type="protein sequence ID" value="GIL89506.1"/>
    <property type="molecule type" value="Genomic_DNA"/>
</dbReference>
<dbReference type="OrthoDB" id="553085at2759"/>
<reference evidence="2" key="1">
    <citation type="journal article" date="2021" name="Proc. Natl. Acad. Sci. U.S.A.">
        <title>Three genomes in the algal genus Volvox reveal the fate of a haploid sex-determining region after a transition to homothallism.</title>
        <authorList>
            <person name="Yamamoto K."/>
            <person name="Hamaji T."/>
            <person name="Kawai-Toyooka H."/>
            <person name="Matsuzaki R."/>
            <person name="Takahashi F."/>
            <person name="Nishimura Y."/>
            <person name="Kawachi M."/>
            <person name="Noguchi H."/>
            <person name="Minakuchi Y."/>
            <person name="Umen J.G."/>
            <person name="Toyoda A."/>
            <person name="Nozaki H."/>
        </authorList>
    </citation>
    <scope>NUCLEOTIDE SEQUENCE</scope>
    <source>
        <strain evidence="2">NIES-3786</strain>
    </source>
</reference>
<feature type="compositionally biased region" description="Polar residues" evidence="1">
    <location>
        <begin position="673"/>
        <end position="682"/>
    </location>
</feature>
<feature type="region of interest" description="Disordered" evidence="1">
    <location>
        <begin position="339"/>
        <end position="359"/>
    </location>
</feature>
<feature type="compositionally biased region" description="Basic and acidic residues" evidence="1">
    <location>
        <begin position="1094"/>
        <end position="1108"/>
    </location>
</feature>
<feature type="region of interest" description="Disordered" evidence="1">
    <location>
        <begin position="960"/>
        <end position="993"/>
    </location>
</feature>
<feature type="region of interest" description="Disordered" evidence="1">
    <location>
        <begin position="662"/>
        <end position="691"/>
    </location>
</feature>
<protein>
    <recommendedName>
        <fullName evidence="4">GATA-type domain-containing protein</fullName>
    </recommendedName>
</protein>
<dbReference type="InterPro" id="IPR051303">
    <property type="entry name" value="Armcx_regulator"/>
</dbReference>
<proteinExistence type="predicted"/>
<gene>
    <name evidence="2" type="ORF">Vretifemale_17297</name>
</gene>
<feature type="compositionally biased region" description="Low complexity" evidence="1">
    <location>
        <begin position="960"/>
        <end position="986"/>
    </location>
</feature>
<feature type="region of interest" description="Disordered" evidence="1">
    <location>
        <begin position="138"/>
        <end position="160"/>
    </location>
</feature>
<sequence>MISPAEEGGRRLDLDNLTHGAAGYAASCPPPTNIAAPNTLIFPSSSQGVFNSGNLQLPQPVPLRCMLSHDAEVKKAAEMPGTHGASDAVIASAAGGFGRDGRFSSDSEIKAPRPWWQQQGHSSGCLPLHQCNPAALEAAPTTADPASRSNASDAGNGGGAATTKISAVAAVASQPLLAKLLAGSGGGGGHAHGVPEIMRPPMPRSAVVKPQGMNFQPGDDSGCAQSFLFWRAQLATSAPPLMPSPLMPRQQRQQQPPQHQQSPQQQQQQQEKHQPQQQLQLSNLQQSFEPSQEKSAMPFLNHLAAKQVSQQQQQQQQQQLLLLQRQPQRQQQLVRVTPEISSPAVSHDHARSLGDGPSLVDYDGGASDCGPQLVFRCAGQDDGFDARKGEVRGCNNEMPPPGRPDAAQPLPVPCNSQNSPQVQLQVQPKADQRIDPAPLPGAPPPLPPQAHQQRQLHSPQHSSQEQQQDPTDPGNSAPSFKVLRCRSCGSNFNEQPGRPSGVFVRGVHAYTCSSCCLSNAKDNGFYGPPGTRSLEEACGRACAECGATEEKEWYVHWTIMGAYACASCFTRWRGPGDPCQRSIDGQAQTQQQSRERIQQDNDVIERVEEKARQLKEEGKERWMDDELGKQQKEEQKDGLQVASGTADLQECNDKSLQLEVPQGQSVAEMVSASPLSPQHLTPSSPPHSLKPRAPVLRQRLLSCPPPRAAALLAVARIAGHGGSQTAAGKAADGTGNGGGDGCGSGPSGSVKRTRHKSSTAAGSPGGKPSTHRATDDEQAPSGRQQEQHKHGMAEATDADGSVPRCACGIVYRDRPGQPNGFFARGSRTYTCYKCCLRNKKATGFYGPPGTRSLEEAGGRACEECGATQAKIWHPHKITLGVYVCSRCDGHFARRGTYSRVVDGTNGKGTKGCDPRVTSVPANSGDGDGGCKELAIRGQWLAAARRKRRTCEAPAMLVNSTTSASTTTSTTTSETSSTVITSSNTSSADEEVPPKRQRLVSSVQATGTVAGGVVTGDRGPGGAAALVDVSGSADCGKLPDGQLVRQWIQVLNDKVTALCMALIRGPGSAVDELGQLGSKLDTNIHGGSSANNGSDEAHPRSRGDPEAVERVAGGSDQDSGLRTESLRMGDLIYLWMEVHIWPRPLALMLGPVAAALALDREGPIPGMSEEQQATWDLSRSELCEGFVDIADAAMGERPREPVTDAGIRRFREVASHLAAGLAAHLVLGKATKRGATATAAAPAPGVPEPGWPAVCADVIADIDGSDDALTLTSGPLRPLLLAVAAEGLRLALRLGMGAGGPGQLVARTQSWVGPVAGDDNAGSNCRLSARTGSPLRVVAPGVSWRRRRTARTAHQRAERSKVNVSASAAAVPSTFDVVEVQLLPALTMS</sequence>
<feature type="compositionally biased region" description="Polar residues" evidence="1">
    <location>
        <begin position="1084"/>
        <end position="1093"/>
    </location>
</feature>
<keyword evidence="3" id="KW-1185">Reference proteome</keyword>
<feature type="region of interest" description="Disordered" evidence="1">
    <location>
        <begin position="1079"/>
        <end position="1120"/>
    </location>
</feature>
<feature type="region of interest" description="Disordered" evidence="1">
    <location>
        <begin position="580"/>
        <end position="603"/>
    </location>
</feature>
<feature type="region of interest" description="Disordered" evidence="1">
    <location>
        <begin position="615"/>
        <end position="643"/>
    </location>
</feature>
<evidence type="ECO:0000256" key="1">
    <source>
        <dbReference type="SAM" id="MobiDB-lite"/>
    </source>
</evidence>
<feature type="region of interest" description="Disordered" evidence="1">
    <location>
        <begin position="238"/>
        <end position="279"/>
    </location>
</feature>
<feature type="compositionally biased region" description="Polar residues" evidence="1">
    <location>
        <begin position="414"/>
        <end position="426"/>
    </location>
</feature>
<name>A0A8J4FWF6_9CHLO</name>
<dbReference type="PANTHER" id="PTHR15712:SF23">
    <property type="entry name" value="ARMADILLO REPEAT CONTAINING 10"/>
    <property type="match status" value="1"/>
</dbReference>
<feature type="compositionally biased region" description="Basic and acidic residues" evidence="1">
    <location>
        <begin position="593"/>
        <end position="603"/>
    </location>
</feature>
<dbReference type="Proteomes" id="UP000747110">
    <property type="component" value="Unassembled WGS sequence"/>
</dbReference>
<feature type="compositionally biased region" description="Gly residues" evidence="1">
    <location>
        <begin position="734"/>
        <end position="746"/>
    </location>
</feature>
<dbReference type="PANTHER" id="PTHR15712">
    <property type="entry name" value="ARMADILLO REPEAT CONTAINING PROTEIN"/>
    <property type="match status" value="1"/>
</dbReference>
<evidence type="ECO:0000313" key="3">
    <source>
        <dbReference type="Proteomes" id="UP000747110"/>
    </source>
</evidence>
<evidence type="ECO:0008006" key="4">
    <source>
        <dbReference type="Google" id="ProtNLM"/>
    </source>
</evidence>
<comment type="caution">
    <text evidence="2">The sequence shown here is derived from an EMBL/GenBank/DDBJ whole genome shotgun (WGS) entry which is preliminary data.</text>
</comment>
<feature type="region of interest" description="Disordered" evidence="1">
    <location>
        <begin position="184"/>
        <end position="220"/>
    </location>
</feature>
<evidence type="ECO:0000313" key="2">
    <source>
        <dbReference type="EMBL" id="GIL89506.1"/>
    </source>
</evidence>
<feature type="compositionally biased region" description="Low complexity" evidence="1">
    <location>
        <begin position="247"/>
        <end position="279"/>
    </location>
</feature>
<organism evidence="2 3">
    <name type="scientific">Volvox reticuliferus</name>
    <dbReference type="NCBI Taxonomy" id="1737510"/>
    <lineage>
        <taxon>Eukaryota</taxon>
        <taxon>Viridiplantae</taxon>
        <taxon>Chlorophyta</taxon>
        <taxon>core chlorophytes</taxon>
        <taxon>Chlorophyceae</taxon>
        <taxon>CS clade</taxon>
        <taxon>Chlamydomonadales</taxon>
        <taxon>Volvocaceae</taxon>
        <taxon>Volvox</taxon>
    </lineage>
</organism>
<feature type="compositionally biased region" description="Pro residues" evidence="1">
    <location>
        <begin position="437"/>
        <end position="448"/>
    </location>
</feature>
<feature type="region of interest" description="Disordered" evidence="1">
    <location>
        <begin position="723"/>
        <end position="798"/>
    </location>
</feature>
<feature type="compositionally biased region" description="Basic and acidic residues" evidence="1">
    <location>
        <begin position="615"/>
        <end position="637"/>
    </location>
</feature>
<accession>A0A8J4FWF6</accession>
<feature type="region of interest" description="Disordered" evidence="1">
    <location>
        <begin position="388"/>
        <end position="476"/>
    </location>
</feature>